<dbReference type="AlphaFoldDB" id="A0A1A9VIJ7"/>
<name>A0A1A9VIJ7_GLOAU</name>
<keyword evidence="9" id="KW-1185">Reference proteome</keyword>
<evidence type="ECO:0000313" key="9">
    <source>
        <dbReference type="Proteomes" id="UP000078200"/>
    </source>
</evidence>
<comment type="similarity">
    <text evidence="2">Belongs to the rad17/RAD24 family.</text>
</comment>
<evidence type="ECO:0000256" key="1">
    <source>
        <dbReference type="ARBA" id="ARBA00004123"/>
    </source>
</evidence>
<dbReference type="VEuPathDB" id="VectorBase:GAUT038597"/>
<keyword evidence="3" id="KW-0547">Nucleotide-binding</keyword>
<evidence type="ECO:0000313" key="8">
    <source>
        <dbReference type="EnsemblMetazoa" id="GAUT038597-PA"/>
    </source>
</evidence>
<sequence>MSVRKKWVTSAFNQISVMDTKEATPPAAESTDGRLSKSKNLKRRLSDDMETVQKIVHKNVTENISQKNWLNTFAPNNVNELAIQPKKITELREWFQHCDSMRQKQPAQICLLSGPSGCGKTAAVCVLSKEFHFHLQEWINPIDQEIIYNLGDQGYGESYKNSQSEAFKSFLFKASRYRSILEITSDKRRLLMVEDFPNFLLKDGEAFQEILEDYQNYGKSPIIFIVTDSRSRALNINYNLFTDQLKQKLLIQHINFNAIASTLMQKAMKRFCSIIAMQTEKEMYKVPATVIIDSIVVSAQGDIRNALINLHFAALNGVPGVLVTSSEKPKDSKSMIKKRKSQNSLKSIGKDESITMMHALGRVFNPKYLDNQERFLHSPEDIADAFVTEPKKFTDMLQTNYLSHFREIDYVAPASNGLSLSDLLFQEYREDTLGHVGLNIAIRSLMVANKQPITAWLPVKAPKRLLLDHQAKQSKEATQALIKPYNVSSNLYNTDYNTYVKILSQQNK</sequence>
<accession>A0A1A9VIJ7</accession>
<dbReference type="InterPro" id="IPR004582">
    <property type="entry name" value="Checkpoint_prot_Rad17_Rad24"/>
</dbReference>
<dbReference type="GO" id="GO:0005524">
    <property type="term" value="F:ATP binding"/>
    <property type="evidence" value="ECO:0007669"/>
    <property type="project" value="UniProtKB-KW"/>
</dbReference>
<comment type="subcellular location">
    <subcellularLocation>
        <location evidence="1">Nucleus</location>
    </subcellularLocation>
</comment>
<dbReference type="Gene3D" id="3.40.50.300">
    <property type="entry name" value="P-loop containing nucleotide triphosphate hydrolases"/>
    <property type="match status" value="1"/>
</dbReference>
<dbReference type="PANTHER" id="PTHR12172">
    <property type="entry name" value="CELL CYCLE CHECKPOINT PROTEIN RAD17"/>
    <property type="match status" value="1"/>
</dbReference>
<keyword evidence="7" id="KW-0131">Cell cycle</keyword>
<evidence type="ECO:0000256" key="7">
    <source>
        <dbReference type="ARBA" id="ARBA00023306"/>
    </source>
</evidence>
<protein>
    <recommendedName>
        <fullName evidence="10">AAA+ ATPase domain-containing protein</fullName>
    </recommendedName>
</protein>
<evidence type="ECO:0000256" key="4">
    <source>
        <dbReference type="ARBA" id="ARBA00022763"/>
    </source>
</evidence>
<evidence type="ECO:0000256" key="2">
    <source>
        <dbReference type="ARBA" id="ARBA00006168"/>
    </source>
</evidence>
<dbReference type="STRING" id="7395.A0A1A9VIJ7"/>
<evidence type="ECO:0008006" key="10">
    <source>
        <dbReference type="Google" id="ProtNLM"/>
    </source>
</evidence>
<dbReference type="PANTHER" id="PTHR12172:SF0">
    <property type="entry name" value="CELL CYCLE CHECKPOINT PROTEIN RAD17"/>
    <property type="match status" value="1"/>
</dbReference>
<dbReference type="Pfam" id="PF03215">
    <property type="entry name" value="Rad17"/>
    <property type="match status" value="1"/>
</dbReference>
<dbReference type="GO" id="GO:0006281">
    <property type="term" value="P:DNA repair"/>
    <property type="evidence" value="ECO:0007669"/>
    <property type="project" value="InterPro"/>
</dbReference>
<dbReference type="InterPro" id="IPR027417">
    <property type="entry name" value="P-loop_NTPase"/>
</dbReference>
<keyword evidence="6" id="KW-0539">Nucleus</keyword>
<dbReference type="GO" id="GO:0003682">
    <property type="term" value="F:chromatin binding"/>
    <property type="evidence" value="ECO:0007669"/>
    <property type="project" value="TreeGrafter"/>
</dbReference>
<dbReference type="GO" id="GO:0033314">
    <property type="term" value="P:mitotic DNA replication checkpoint signaling"/>
    <property type="evidence" value="ECO:0007669"/>
    <property type="project" value="TreeGrafter"/>
</dbReference>
<dbReference type="SUPFAM" id="SSF52540">
    <property type="entry name" value="P-loop containing nucleoside triphosphate hydrolases"/>
    <property type="match status" value="1"/>
</dbReference>
<dbReference type="GO" id="GO:0003689">
    <property type="term" value="F:DNA clamp loader activity"/>
    <property type="evidence" value="ECO:0007669"/>
    <property type="project" value="TreeGrafter"/>
</dbReference>
<evidence type="ECO:0000256" key="3">
    <source>
        <dbReference type="ARBA" id="ARBA00022741"/>
    </source>
</evidence>
<keyword evidence="4" id="KW-0227">DNA damage</keyword>
<keyword evidence="5" id="KW-0067">ATP-binding</keyword>
<dbReference type="GO" id="GO:0005634">
    <property type="term" value="C:nucleus"/>
    <property type="evidence" value="ECO:0007669"/>
    <property type="project" value="UniProtKB-SubCell"/>
</dbReference>
<evidence type="ECO:0000256" key="6">
    <source>
        <dbReference type="ARBA" id="ARBA00023242"/>
    </source>
</evidence>
<proteinExistence type="inferred from homology"/>
<organism evidence="8 9">
    <name type="scientific">Glossina austeni</name>
    <name type="common">Savannah tsetse fly</name>
    <dbReference type="NCBI Taxonomy" id="7395"/>
    <lineage>
        <taxon>Eukaryota</taxon>
        <taxon>Metazoa</taxon>
        <taxon>Ecdysozoa</taxon>
        <taxon>Arthropoda</taxon>
        <taxon>Hexapoda</taxon>
        <taxon>Insecta</taxon>
        <taxon>Pterygota</taxon>
        <taxon>Neoptera</taxon>
        <taxon>Endopterygota</taxon>
        <taxon>Diptera</taxon>
        <taxon>Brachycera</taxon>
        <taxon>Muscomorpha</taxon>
        <taxon>Hippoboscoidea</taxon>
        <taxon>Glossinidae</taxon>
        <taxon>Glossina</taxon>
    </lineage>
</organism>
<dbReference type="Proteomes" id="UP000078200">
    <property type="component" value="Unassembled WGS sequence"/>
</dbReference>
<evidence type="ECO:0000256" key="5">
    <source>
        <dbReference type="ARBA" id="ARBA00022840"/>
    </source>
</evidence>
<dbReference type="EnsemblMetazoa" id="GAUT038597-RA">
    <property type="protein sequence ID" value="GAUT038597-PA"/>
    <property type="gene ID" value="GAUT038597"/>
</dbReference>
<dbReference type="GO" id="GO:0000077">
    <property type="term" value="P:DNA damage checkpoint signaling"/>
    <property type="evidence" value="ECO:0007669"/>
    <property type="project" value="TreeGrafter"/>
</dbReference>
<reference evidence="8" key="1">
    <citation type="submission" date="2020-05" db="UniProtKB">
        <authorList>
            <consortium name="EnsemblMetazoa"/>
        </authorList>
    </citation>
    <scope>IDENTIFICATION</scope>
    <source>
        <strain evidence="8">TTRI</strain>
    </source>
</reference>